<evidence type="ECO:0000313" key="3">
    <source>
        <dbReference type="EMBL" id="MER8935473.1"/>
    </source>
</evidence>
<feature type="transmembrane region" description="Helical" evidence="2">
    <location>
        <begin position="47"/>
        <end position="66"/>
    </location>
</feature>
<feature type="compositionally biased region" description="Polar residues" evidence="1">
    <location>
        <begin position="1"/>
        <end position="20"/>
    </location>
</feature>
<evidence type="ECO:0000256" key="2">
    <source>
        <dbReference type="SAM" id="Phobius"/>
    </source>
</evidence>
<name>A0ABV1YJZ7_9HYPH</name>
<keyword evidence="2" id="KW-0472">Membrane</keyword>
<comment type="caution">
    <text evidence="3">The sequence shown here is derived from an EMBL/GenBank/DDBJ whole genome shotgun (WGS) entry which is preliminary data.</text>
</comment>
<dbReference type="Proteomes" id="UP001464387">
    <property type="component" value="Unassembled WGS sequence"/>
</dbReference>
<keyword evidence="4" id="KW-1185">Reference proteome</keyword>
<sequence>MTLAQRSNESGNTNTPANDNQDVEAAAVVDEESIADLVRRTERRAMLVLFGMGGWLLLIPAIYAVLTHGI</sequence>
<evidence type="ECO:0000256" key="1">
    <source>
        <dbReference type="SAM" id="MobiDB-lite"/>
    </source>
</evidence>
<evidence type="ECO:0000313" key="4">
    <source>
        <dbReference type="Proteomes" id="UP001464387"/>
    </source>
</evidence>
<accession>A0ABV1YJZ7</accession>
<reference evidence="3 4" key="1">
    <citation type="journal article" date="2024" name="Proc. Natl. Acad. Sci. U.S.A.">
        <title>The evolutionary genomics of adaptation to stress in wild rhizobium bacteria.</title>
        <authorList>
            <person name="Kehlet-Delgado H."/>
            <person name="Montoya A.P."/>
            <person name="Jensen K.T."/>
            <person name="Wendlandt C.E."/>
            <person name="Dexheimer C."/>
            <person name="Roberts M."/>
            <person name="Torres Martinez L."/>
            <person name="Friesen M.L."/>
            <person name="Griffitts J.S."/>
            <person name="Porter S.S."/>
        </authorList>
    </citation>
    <scope>NUCLEOTIDE SEQUENCE [LARGE SCALE GENOMIC DNA]</scope>
    <source>
        <strain evidence="3 4">M0729</strain>
    </source>
</reference>
<organism evidence="3 4">
    <name type="scientific">Mesorhizobium opportunistum</name>
    <dbReference type="NCBI Taxonomy" id="593909"/>
    <lineage>
        <taxon>Bacteria</taxon>
        <taxon>Pseudomonadati</taxon>
        <taxon>Pseudomonadota</taxon>
        <taxon>Alphaproteobacteria</taxon>
        <taxon>Hyphomicrobiales</taxon>
        <taxon>Phyllobacteriaceae</taxon>
        <taxon>Mesorhizobium</taxon>
    </lineage>
</organism>
<proteinExistence type="predicted"/>
<keyword evidence="2" id="KW-0812">Transmembrane</keyword>
<feature type="region of interest" description="Disordered" evidence="1">
    <location>
        <begin position="1"/>
        <end position="23"/>
    </location>
</feature>
<gene>
    <name evidence="3" type="ORF">NKI33_21250</name>
</gene>
<dbReference type="EMBL" id="JAMYPJ010000033">
    <property type="protein sequence ID" value="MER8935473.1"/>
    <property type="molecule type" value="Genomic_DNA"/>
</dbReference>
<protein>
    <submittedName>
        <fullName evidence="3">Uncharacterized protein</fullName>
    </submittedName>
</protein>
<keyword evidence="2" id="KW-1133">Transmembrane helix</keyword>
<dbReference type="RefSeq" id="WP_287389141.1">
    <property type="nucleotide sequence ID" value="NZ_JAMYMT010000027.1"/>
</dbReference>